<name>A0A402A721_9CHLR</name>
<keyword evidence="3" id="KW-1185">Reference proteome</keyword>
<dbReference type="CDD" id="cd08347">
    <property type="entry name" value="PcpA_C_like"/>
    <property type="match status" value="1"/>
</dbReference>
<dbReference type="PANTHER" id="PTHR36110:SF2">
    <property type="entry name" value="RING-CLEAVING DIOXYGENASE MHQE-RELATED"/>
    <property type="match status" value="1"/>
</dbReference>
<evidence type="ECO:0000259" key="1">
    <source>
        <dbReference type="PROSITE" id="PS51819"/>
    </source>
</evidence>
<evidence type="ECO:0000313" key="3">
    <source>
        <dbReference type="Proteomes" id="UP000287352"/>
    </source>
</evidence>
<feature type="domain" description="VOC" evidence="1">
    <location>
        <begin position="156"/>
        <end position="275"/>
    </location>
</feature>
<organism evidence="2 3">
    <name type="scientific">Tengunoibacter tsumagoiensis</name>
    <dbReference type="NCBI Taxonomy" id="2014871"/>
    <lineage>
        <taxon>Bacteria</taxon>
        <taxon>Bacillati</taxon>
        <taxon>Chloroflexota</taxon>
        <taxon>Ktedonobacteria</taxon>
        <taxon>Ktedonobacterales</taxon>
        <taxon>Dictyobacteraceae</taxon>
        <taxon>Tengunoibacter</taxon>
    </lineage>
</organism>
<dbReference type="Proteomes" id="UP000287352">
    <property type="component" value="Unassembled WGS sequence"/>
</dbReference>
<dbReference type="Pfam" id="PF00903">
    <property type="entry name" value="Glyoxalase"/>
    <property type="match status" value="2"/>
</dbReference>
<sequence length="317" mass="35280">MAMETEILGLHHISAITGNLSANIDFYTRVLGLRLVKVTVNFDDPSSYHLYYGDGVGHPGTILTFFVWPGADRGRLGVGQAALISFAIPQSAFGYWVNRFHELNITYQGPTRRFGEQTLVVRDPDGISIELVAYAGPLAQTSWEGSIIPAESAIHGYAGATLWEDDADATGHFLTEVMRFHKVAEEQQTLRYEIGLGGAGSRLDVRRASGFWGGTMGTGQIHHLAWRVATDDVQKQWREHLLKSEAEVTPILDRKYFHSIYFPEPGGVLFEIATDPPGFTVDEPVEQLGTRLQLPSWLEHEREEIVQELPPLPGRVQ</sequence>
<dbReference type="AlphaFoldDB" id="A0A402A721"/>
<dbReference type="InterPro" id="IPR037523">
    <property type="entry name" value="VOC_core"/>
</dbReference>
<dbReference type="InterPro" id="IPR004360">
    <property type="entry name" value="Glyas_Fos-R_dOase_dom"/>
</dbReference>
<dbReference type="InterPro" id="IPR029068">
    <property type="entry name" value="Glyas_Bleomycin-R_OHBP_Dase"/>
</dbReference>
<dbReference type="SUPFAM" id="SSF54593">
    <property type="entry name" value="Glyoxalase/Bleomycin resistance protein/Dihydroxybiphenyl dioxygenase"/>
    <property type="match status" value="1"/>
</dbReference>
<feature type="domain" description="VOC" evidence="1">
    <location>
        <begin position="9"/>
        <end position="134"/>
    </location>
</feature>
<dbReference type="InterPro" id="IPR052537">
    <property type="entry name" value="Extradiol_RC_dioxygenase"/>
</dbReference>
<dbReference type="PANTHER" id="PTHR36110">
    <property type="entry name" value="RING-CLEAVING DIOXYGENASE MHQE-RELATED"/>
    <property type="match status" value="1"/>
</dbReference>
<evidence type="ECO:0000313" key="2">
    <source>
        <dbReference type="EMBL" id="GCE14791.1"/>
    </source>
</evidence>
<dbReference type="Gene3D" id="3.10.180.10">
    <property type="entry name" value="2,3-Dihydroxybiphenyl 1,2-Dioxygenase, domain 1"/>
    <property type="match status" value="2"/>
</dbReference>
<dbReference type="PROSITE" id="PS51819">
    <property type="entry name" value="VOC"/>
    <property type="match status" value="2"/>
</dbReference>
<proteinExistence type="predicted"/>
<comment type="caution">
    <text evidence="2">The sequence shown here is derived from an EMBL/GenBank/DDBJ whole genome shotgun (WGS) entry which is preliminary data.</text>
</comment>
<protein>
    <submittedName>
        <fullName evidence="2">Diguanylate cyclase</fullName>
    </submittedName>
</protein>
<dbReference type="EMBL" id="BIFR01000002">
    <property type="protein sequence ID" value="GCE14791.1"/>
    <property type="molecule type" value="Genomic_DNA"/>
</dbReference>
<accession>A0A402A721</accession>
<gene>
    <name evidence="2" type="ORF">KTT_46500</name>
</gene>
<reference evidence="3" key="1">
    <citation type="submission" date="2018-12" db="EMBL/GenBank/DDBJ databases">
        <title>Tengunoibacter tsumagoiensis gen. nov., sp. nov., Dictyobacter kobayashii sp. nov., D. alpinus sp. nov., and D. joshuensis sp. nov. and description of Dictyobacteraceae fam. nov. within the order Ktedonobacterales isolated from Tengu-no-mugimeshi.</title>
        <authorList>
            <person name="Wang C.M."/>
            <person name="Zheng Y."/>
            <person name="Sakai Y."/>
            <person name="Toyoda A."/>
            <person name="Minakuchi Y."/>
            <person name="Abe K."/>
            <person name="Yokota A."/>
            <person name="Yabe S."/>
        </authorList>
    </citation>
    <scope>NUCLEOTIDE SEQUENCE [LARGE SCALE GENOMIC DNA]</scope>
    <source>
        <strain evidence="3">Uno3</strain>
    </source>
</reference>